<dbReference type="SUPFAM" id="SSF81321">
    <property type="entry name" value="Family A G protein-coupled receptor-like"/>
    <property type="match status" value="1"/>
</dbReference>
<evidence type="ECO:0000313" key="3">
    <source>
        <dbReference type="Proteomes" id="UP001176961"/>
    </source>
</evidence>
<proteinExistence type="predicted"/>
<protein>
    <recommendedName>
        <fullName evidence="4">G-protein coupled receptors family 1 profile domain-containing protein</fullName>
    </recommendedName>
</protein>
<dbReference type="EMBL" id="CATQJL010000001">
    <property type="protein sequence ID" value="CAJ0591414.1"/>
    <property type="molecule type" value="Genomic_DNA"/>
</dbReference>
<evidence type="ECO:0008006" key="4">
    <source>
        <dbReference type="Google" id="ProtNLM"/>
    </source>
</evidence>
<keyword evidence="1" id="KW-1133">Transmembrane helix</keyword>
<dbReference type="AlphaFoldDB" id="A0AA36GGI9"/>
<sequence>MVSVVMGLGLLVPPSSPYFQDSDKPWHIDIATLSMLMISVLCIVVLAIVVVCYTFILRTIKRLKDENGTIHNEHGQRHRAMSVANSNSGRKMQAVGRHKYIYVIGTVLIVDLLFLCPYSGIQLVAFPHINHLIEITHSSTLIRWWLQVLIGVHSVCQPLCYFRMTEFRRLACCVTRPWSSRSCSVLNKSFVNTRSVIRDDELLDPMDSPQIREPLLNMTHDPVDCKLGICASVVSTRAHSVANNG</sequence>
<comment type="caution">
    <text evidence="2">The sequence shown here is derived from an EMBL/GenBank/DDBJ whole genome shotgun (WGS) entry which is preliminary data.</text>
</comment>
<dbReference type="Proteomes" id="UP001176961">
    <property type="component" value="Unassembled WGS sequence"/>
</dbReference>
<organism evidence="2 3">
    <name type="scientific">Cylicocyclus nassatus</name>
    <name type="common">Nematode worm</name>
    <dbReference type="NCBI Taxonomy" id="53992"/>
    <lineage>
        <taxon>Eukaryota</taxon>
        <taxon>Metazoa</taxon>
        <taxon>Ecdysozoa</taxon>
        <taxon>Nematoda</taxon>
        <taxon>Chromadorea</taxon>
        <taxon>Rhabditida</taxon>
        <taxon>Rhabditina</taxon>
        <taxon>Rhabditomorpha</taxon>
        <taxon>Strongyloidea</taxon>
        <taxon>Strongylidae</taxon>
        <taxon>Cylicocyclus</taxon>
    </lineage>
</organism>
<dbReference type="Gene3D" id="1.20.1070.10">
    <property type="entry name" value="Rhodopsin 7-helix transmembrane proteins"/>
    <property type="match status" value="1"/>
</dbReference>
<feature type="non-terminal residue" evidence="2">
    <location>
        <position position="1"/>
    </location>
</feature>
<feature type="transmembrane region" description="Helical" evidence="1">
    <location>
        <begin position="33"/>
        <end position="56"/>
    </location>
</feature>
<evidence type="ECO:0000256" key="1">
    <source>
        <dbReference type="SAM" id="Phobius"/>
    </source>
</evidence>
<evidence type="ECO:0000313" key="2">
    <source>
        <dbReference type="EMBL" id="CAJ0591414.1"/>
    </source>
</evidence>
<gene>
    <name evidence="2" type="ORF">CYNAS_LOCUS3397</name>
</gene>
<keyword evidence="1" id="KW-0472">Membrane</keyword>
<feature type="transmembrane region" description="Helical" evidence="1">
    <location>
        <begin position="100"/>
        <end position="121"/>
    </location>
</feature>
<keyword evidence="3" id="KW-1185">Reference proteome</keyword>
<reference evidence="2" key="1">
    <citation type="submission" date="2023-07" db="EMBL/GenBank/DDBJ databases">
        <authorList>
            <consortium name="CYATHOMIX"/>
        </authorList>
    </citation>
    <scope>NUCLEOTIDE SEQUENCE</scope>
    <source>
        <strain evidence="2">N/A</strain>
    </source>
</reference>
<name>A0AA36GGI9_CYLNA</name>
<accession>A0AA36GGI9</accession>
<keyword evidence="1" id="KW-0812">Transmembrane</keyword>